<dbReference type="PROSITE" id="PS50887">
    <property type="entry name" value="GGDEF"/>
    <property type="match status" value="1"/>
</dbReference>
<dbReference type="PANTHER" id="PTHR45138">
    <property type="entry name" value="REGULATORY COMPONENTS OF SENSORY TRANSDUCTION SYSTEM"/>
    <property type="match status" value="1"/>
</dbReference>
<evidence type="ECO:0000256" key="5">
    <source>
        <dbReference type="ARBA" id="ARBA00023136"/>
    </source>
</evidence>
<keyword evidence="5 6" id="KW-0472">Membrane</keyword>
<evidence type="ECO:0000259" key="7">
    <source>
        <dbReference type="PROSITE" id="PS50887"/>
    </source>
</evidence>
<comment type="subcellular location">
    <subcellularLocation>
        <location evidence="1">Cell membrane</location>
        <topology evidence="1">Multi-pass membrane protein</topology>
    </subcellularLocation>
</comment>
<evidence type="ECO:0000313" key="9">
    <source>
        <dbReference type="Proteomes" id="UP000273145"/>
    </source>
</evidence>
<keyword evidence="9" id="KW-1185">Reference proteome</keyword>
<feature type="transmembrane region" description="Helical" evidence="6">
    <location>
        <begin position="135"/>
        <end position="156"/>
    </location>
</feature>
<dbReference type="Pfam" id="PF07694">
    <property type="entry name" value="5TM-5TMR_LYT"/>
    <property type="match status" value="1"/>
</dbReference>
<dbReference type="InterPro" id="IPR000160">
    <property type="entry name" value="GGDEF_dom"/>
</dbReference>
<feature type="transmembrane region" description="Helical" evidence="6">
    <location>
        <begin position="70"/>
        <end position="90"/>
    </location>
</feature>
<dbReference type="PANTHER" id="PTHR45138:SF9">
    <property type="entry name" value="DIGUANYLATE CYCLASE DGCM-RELATED"/>
    <property type="match status" value="1"/>
</dbReference>
<dbReference type="FunFam" id="3.30.70.270:FF:000001">
    <property type="entry name" value="Diguanylate cyclase domain protein"/>
    <property type="match status" value="1"/>
</dbReference>
<evidence type="ECO:0000256" key="3">
    <source>
        <dbReference type="ARBA" id="ARBA00022692"/>
    </source>
</evidence>
<dbReference type="GO" id="GO:0043709">
    <property type="term" value="P:cell adhesion involved in single-species biofilm formation"/>
    <property type="evidence" value="ECO:0007669"/>
    <property type="project" value="TreeGrafter"/>
</dbReference>
<evidence type="ECO:0000256" key="4">
    <source>
        <dbReference type="ARBA" id="ARBA00022989"/>
    </source>
</evidence>
<dbReference type="InterPro" id="IPR043128">
    <property type="entry name" value="Rev_trsase/Diguanyl_cyclase"/>
</dbReference>
<dbReference type="GO" id="GO:0071555">
    <property type="term" value="P:cell wall organization"/>
    <property type="evidence" value="ECO:0007669"/>
    <property type="project" value="InterPro"/>
</dbReference>
<dbReference type="SMART" id="SM00267">
    <property type="entry name" value="GGDEF"/>
    <property type="match status" value="1"/>
</dbReference>
<feature type="transmembrane region" description="Helical" evidence="6">
    <location>
        <begin position="162"/>
        <end position="182"/>
    </location>
</feature>
<keyword evidence="3 6" id="KW-0812">Transmembrane</keyword>
<organism evidence="8 9">
    <name type="scientific">Paenibacillus lentus</name>
    <dbReference type="NCBI Taxonomy" id="1338368"/>
    <lineage>
        <taxon>Bacteria</taxon>
        <taxon>Bacillati</taxon>
        <taxon>Bacillota</taxon>
        <taxon>Bacilli</taxon>
        <taxon>Bacillales</taxon>
        <taxon>Paenibacillaceae</taxon>
        <taxon>Paenibacillus</taxon>
    </lineage>
</organism>
<dbReference type="OrthoDB" id="9759607at2"/>
<dbReference type="InterPro" id="IPR029787">
    <property type="entry name" value="Nucleotide_cyclase"/>
</dbReference>
<keyword evidence="4 6" id="KW-1133">Transmembrane helix</keyword>
<sequence>MSIMCYAYIILGYLILSRRRQLSMCSEGSSMFESLVNNFTTLTTFLFLGNIFRTKYLLKSSFKDRGRRIVLGFALGFFGVVHMYFTFPITDDVFADFRQLPILISVYLGGFTSGGIATLIISIYRMFFLQGVSQVSIFGGGINAIFTLIIALLFIQHRKLSFKRWLAALSLSILATDIAFYFTLEGDSSTEAIVIFSMIVALGGIFTYSMLQYLQKSGDSLRILREAAHRDFLTGLYNARAFEVLMQQKIDSFHRYQIPFTLLMVDIDHFKKVNDTYGHAAGDAVLSQLADLLRDTFRPGDEIARKGGEEFVIIVDNCDKEKIVHIAERLRHNVESEPFLLPQGLVLHLTISAGSATYPDIDEEQLLNMADRALYRAKKSGRNQVWRA</sequence>
<dbReference type="AlphaFoldDB" id="A0A3S8RTM2"/>
<name>A0A3S8RTM2_9BACL</name>
<evidence type="ECO:0000256" key="6">
    <source>
        <dbReference type="SAM" id="Phobius"/>
    </source>
</evidence>
<gene>
    <name evidence="8" type="ORF">EIM92_09195</name>
</gene>
<protein>
    <submittedName>
        <fullName evidence="8">GGDEF domain-containing protein</fullName>
    </submittedName>
</protein>
<feature type="transmembrane region" description="Helical" evidence="6">
    <location>
        <begin position="102"/>
        <end position="123"/>
    </location>
</feature>
<dbReference type="GO" id="GO:0052621">
    <property type="term" value="F:diguanylate cyclase activity"/>
    <property type="evidence" value="ECO:0007669"/>
    <property type="project" value="TreeGrafter"/>
</dbReference>
<dbReference type="Pfam" id="PF00990">
    <property type="entry name" value="GGDEF"/>
    <property type="match status" value="1"/>
</dbReference>
<proteinExistence type="predicted"/>
<dbReference type="KEGG" id="plen:EIM92_09195"/>
<feature type="domain" description="GGDEF" evidence="7">
    <location>
        <begin position="258"/>
        <end position="388"/>
    </location>
</feature>
<dbReference type="SUPFAM" id="SSF55073">
    <property type="entry name" value="Nucleotide cyclase"/>
    <property type="match status" value="1"/>
</dbReference>
<dbReference type="GO" id="GO:1902201">
    <property type="term" value="P:negative regulation of bacterial-type flagellum-dependent cell motility"/>
    <property type="evidence" value="ECO:0007669"/>
    <property type="project" value="TreeGrafter"/>
</dbReference>
<reference evidence="8 9" key="1">
    <citation type="submission" date="2018-11" db="EMBL/GenBank/DDBJ databases">
        <title>Genome sequencing of Paenibacillus lentus DSM25539(T).</title>
        <authorList>
            <person name="Kook J.-K."/>
            <person name="Park S.-N."/>
            <person name="Lim Y.K."/>
        </authorList>
    </citation>
    <scope>NUCLEOTIDE SEQUENCE [LARGE SCALE GENOMIC DNA]</scope>
    <source>
        <strain evidence="8 9">DSM 25539</strain>
    </source>
</reference>
<dbReference type="EMBL" id="CP034248">
    <property type="protein sequence ID" value="AZK46331.1"/>
    <property type="molecule type" value="Genomic_DNA"/>
</dbReference>
<dbReference type="InterPro" id="IPR011620">
    <property type="entry name" value="Sig_transdc_His_kinase_LytS_TM"/>
</dbReference>
<accession>A0A3S8RTM2</accession>
<dbReference type="Gene3D" id="3.30.70.270">
    <property type="match status" value="1"/>
</dbReference>
<dbReference type="Proteomes" id="UP000273145">
    <property type="component" value="Chromosome"/>
</dbReference>
<dbReference type="GO" id="GO:0000155">
    <property type="term" value="F:phosphorelay sensor kinase activity"/>
    <property type="evidence" value="ECO:0007669"/>
    <property type="project" value="InterPro"/>
</dbReference>
<dbReference type="Gene3D" id="1.10.1760.20">
    <property type="match status" value="1"/>
</dbReference>
<dbReference type="NCBIfam" id="TIGR00254">
    <property type="entry name" value="GGDEF"/>
    <property type="match status" value="1"/>
</dbReference>
<keyword evidence="2" id="KW-1003">Cell membrane</keyword>
<dbReference type="InterPro" id="IPR050469">
    <property type="entry name" value="Diguanylate_Cyclase"/>
</dbReference>
<feature type="transmembrane region" description="Helical" evidence="6">
    <location>
        <begin position="194"/>
        <end position="214"/>
    </location>
</feature>
<dbReference type="GO" id="GO:0005886">
    <property type="term" value="C:plasma membrane"/>
    <property type="evidence" value="ECO:0007669"/>
    <property type="project" value="UniProtKB-SubCell"/>
</dbReference>
<evidence type="ECO:0000256" key="2">
    <source>
        <dbReference type="ARBA" id="ARBA00022475"/>
    </source>
</evidence>
<evidence type="ECO:0000313" key="8">
    <source>
        <dbReference type="EMBL" id="AZK46331.1"/>
    </source>
</evidence>
<evidence type="ECO:0000256" key="1">
    <source>
        <dbReference type="ARBA" id="ARBA00004651"/>
    </source>
</evidence>
<dbReference type="CDD" id="cd01949">
    <property type="entry name" value="GGDEF"/>
    <property type="match status" value="1"/>
</dbReference>